<evidence type="ECO:0000256" key="2">
    <source>
        <dbReference type="ARBA" id="ARBA00004141"/>
    </source>
</evidence>
<evidence type="ECO:0000256" key="3">
    <source>
        <dbReference type="ARBA" id="ARBA00022543"/>
    </source>
</evidence>
<evidence type="ECO:0000256" key="16">
    <source>
        <dbReference type="RuleBase" id="RU004951"/>
    </source>
</evidence>
<evidence type="ECO:0000256" key="12">
    <source>
        <dbReference type="ARBA" id="ARBA00023170"/>
    </source>
</evidence>
<dbReference type="SUPFAM" id="SSF81321">
    <property type="entry name" value="Family A G protein-coupled receptor-like"/>
    <property type="match status" value="1"/>
</dbReference>
<evidence type="ECO:0000313" key="19">
    <source>
        <dbReference type="EMBL" id="SSX25010.1"/>
    </source>
</evidence>
<feature type="transmembrane region" description="Helical" evidence="16">
    <location>
        <begin position="247"/>
        <end position="265"/>
    </location>
</feature>
<feature type="transmembrane region" description="Helical" evidence="16">
    <location>
        <begin position="171"/>
        <end position="196"/>
    </location>
</feature>
<protein>
    <submittedName>
        <fullName evidence="19">CSON011810 protein</fullName>
    </submittedName>
</protein>
<dbReference type="GO" id="GO:0016020">
    <property type="term" value="C:membrane"/>
    <property type="evidence" value="ECO:0007669"/>
    <property type="project" value="UniProtKB-SubCell"/>
</dbReference>
<evidence type="ECO:0000256" key="4">
    <source>
        <dbReference type="ARBA" id="ARBA00022606"/>
    </source>
</evidence>
<comment type="function">
    <text evidence="1">Visual pigments are the light-absorbing molecules that mediate vision. They consist of an apoprotein, opsin, covalently linked to cis-retinal.</text>
</comment>
<evidence type="ECO:0000259" key="18">
    <source>
        <dbReference type="PROSITE" id="PS50262"/>
    </source>
</evidence>
<reference evidence="19" key="1">
    <citation type="submission" date="2018-07" db="EMBL/GenBank/DDBJ databases">
        <authorList>
            <person name="Quirk P.G."/>
            <person name="Krulwich T.A."/>
        </authorList>
    </citation>
    <scope>NUCLEOTIDE SEQUENCE</scope>
</reference>
<feature type="region of interest" description="Disordered" evidence="17">
    <location>
        <begin position="494"/>
        <end position="518"/>
    </location>
</feature>
<dbReference type="GO" id="GO:0008020">
    <property type="term" value="F:G protein-coupled photoreceptor activity"/>
    <property type="evidence" value="ECO:0007669"/>
    <property type="project" value="UniProtKB-ARBA"/>
</dbReference>
<evidence type="ECO:0000256" key="15">
    <source>
        <dbReference type="ARBA" id="ARBA00023305"/>
    </source>
</evidence>
<feature type="transmembrane region" description="Helical" evidence="16">
    <location>
        <begin position="208"/>
        <end position="227"/>
    </location>
</feature>
<keyword evidence="9 16" id="KW-0297">G-protein coupled receptor</keyword>
<dbReference type="GO" id="GO:0007602">
    <property type="term" value="P:phototransduction"/>
    <property type="evidence" value="ECO:0007669"/>
    <property type="project" value="UniProtKB-KW"/>
</dbReference>
<name>A0A336M4T1_CULSO</name>
<keyword evidence="7 16" id="KW-1133">Transmembrane helix</keyword>
<dbReference type="PRINTS" id="PR00237">
    <property type="entry name" value="GPCRRHODOPSN"/>
</dbReference>
<evidence type="ECO:0000256" key="9">
    <source>
        <dbReference type="ARBA" id="ARBA00023040"/>
    </source>
</evidence>
<organism evidence="19">
    <name type="scientific">Culicoides sonorensis</name>
    <name type="common">Biting midge</name>
    <dbReference type="NCBI Taxonomy" id="179676"/>
    <lineage>
        <taxon>Eukaryota</taxon>
        <taxon>Metazoa</taxon>
        <taxon>Ecdysozoa</taxon>
        <taxon>Arthropoda</taxon>
        <taxon>Hexapoda</taxon>
        <taxon>Insecta</taxon>
        <taxon>Pterygota</taxon>
        <taxon>Neoptera</taxon>
        <taxon>Endopterygota</taxon>
        <taxon>Diptera</taxon>
        <taxon>Nematocera</taxon>
        <taxon>Chironomoidea</taxon>
        <taxon>Ceratopogonidae</taxon>
        <taxon>Ceratopogoninae</taxon>
        <taxon>Culicoides</taxon>
        <taxon>Monoculicoides</taxon>
    </lineage>
</organism>
<dbReference type="PROSITE" id="PS50262">
    <property type="entry name" value="G_PROTEIN_RECEP_F1_2"/>
    <property type="match status" value="1"/>
</dbReference>
<keyword evidence="13" id="KW-0325">Glycoprotein</keyword>
<dbReference type="Gene3D" id="1.20.1070.10">
    <property type="entry name" value="Rhodopsin 7-helix transmembrane proteins"/>
    <property type="match status" value="1"/>
</dbReference>
<dbReference type="PRINTS" id="PR00238">
    <property type="entry name" value="OPSIN"/>
</dbReference>
<keyword evidence="3 16" id="KW-0600">Photoreceptor protein</keyword>
<feature type="transmembrane region" description="Helical" evidence="16">
    <location>
        <begin position="286"/>
        <end position="306"/>
    </location>
</feature>
<feature type="transmembrane region" description="Helical" evidence="16">
    <location>
        <begin position="380"/>
        <end position="408"/>
    </location>
</feature>
<evidence type="ECO:0000256" key="6">
    <source>
        <dbReference type="ARBA" id="ARBA00022925"/>
    </source>
</evidence>
<keyword evidence="10 16" id="KW-0472">Membrane</keyword>
<dbReference type="Pfam" id="PF00001">
    <property type="entry name" value="7tm_1"/>
    <property type="match status" value="1"/>
</dbReference>
<evidence type="ECO:0000256" key="17">
    <source>
        <dbReference type="SAM" id="MobiDB-lite"/>
    </source>
</evidence>
<evidence type="ECO:0000256" key="13">
    <source>
        <dbReference type="ARBA" id="ARBA00023180"/>
    </source>
</evidence>
<dbReference type="SMART" id="SM01381">
    <property type="entry name" value="7TM_GPCR_Srsx"/>
    <property type="match status" value="1"/>
</dbReference>
<keyword evidence="6 16" id="KW-0681">Retinal protein</keyword>
<dbReference type="InterPro" id="IPR000276">
    <property type="entry name" value="GPCR_Rhodpsn"/>
</dbReference>
<feature type="domain" description="G-protein coupled receptors family 1 profile" evidence="18">
    <location>
        <begin position="187"/>
        <end position="438"/>
    </location>
</feature>
<feature type="transmembrane region" description="Helical" evidence="16">
    <location>
        <begin position="420"/>
        <end position="440"/>
    </location>
</feature>
<evidence type="ECO:0000256" key="11">
    <source>
        <dbReference type="ARBA" id="ARBA00023157"/>
    </source>
</evidence>
<keyword evidence="15" id="KW-0844">Vision</keyword>
<evidence type="ECO:0000256" key="8">
    <source>
        <dbReference type="ARBA" id="ARBA00022991"/>
    </source>
</evidence>
<dbReference type="AlphaFoldDB" id="A0A336M4T1"/>
<keyword evidence="5 16" id="KW-0812">Transmembrane</keyword>
<evidence type="ECO:0000256" key="10">
    <source>
        <dbReference type="ARBA" id="ARBA00023136"/>
    </source>
</evidence>
<dbReference type="InterPro" id="IPR017452">
    <property type="entry name" value="GPCR_Rhodpsn_7TM"/>
</dbReference>
<keyword evidence="14 16" id="KW-0807">Transducer</keyword>
<keyword evidence="12 16" id="KW-0675">Receptor</keyword>
<feature type="transmembrane region" description="Helical" evidence="16">
    <location>
        <begin position="335"/>
        <end position="359"/>
    </location>
</feature>
<comment type="similarity">
    <text evidence="16">Belongs to the G-protein coupled receptor 1 family. Opsin subfamily.</text>
</comment>
<dbReference type="VEuPathDB" id="VectorBase:CSON011810"/>
<evidence type="ECO:0000256" key="5">
    <source>
        <dbReference type="ARBA" id="ARBA00022692"/>
    </source>
</evidence>
<dbReference type="InterPro" id="IPR050125">
    <property type="entry name" value="GPCR_opsins"/>
</dbReference>
<sequence length="538" mass="60592">MIQHIVTDKRGLLKGNNQQNERTRIPLFYAKNIIVKYKCLLIMCLSLCAMQLIPRIGCEQLQMHEIIVKRSIDTTEKVPRLENHIQQLGNNKLSTSTSMTSNDVVTSTTAVTAINISSTIIVPTHDINIAELFRNYSLKSGFKEQLDPAFLNNSINAFWLQFDPPSRNQHLILASLYMIMMVVGWIGNLLVIFMYLRFRSLRTPANQLVINLAVSDFFMLCLGPMFIYNSLHEGPAFSELACRLYGFLGGLTGTASIATLTCISIDRYNVVVYPLNPLRSTTKMRSRIMIAGIWIYSLIFSVVPFLDIGYSKYVPEGFLTACSFEYLSPSKDAKIFMFTYFVFAWVVPLLLIVFCYFYILRVVVSGKKIQSSKEKNKTEVKLALVVIGVIGLWFLAWTPYAVVALLGISGNEIYLTPLGSMVPAVFCKISACINPYLYAVNHPRFRSELRRLFGCPVESRFNSDMRTSFVSKQSTVRRTVGRNGVQDSALAGGVDQNANQQRRTRRAPPLRRATTSVETDVSFSDDNCGDSIVMDSKV</sequence>
<keyword evidence="11" id="KW-1015">Disulfide bond</keyword>
<dbReference type="GO" id="GO:0007601">
    <property type="term" value="P:visual perception"/>
    <property type="evidence" value="ECO:0007669"/>
    <property type="project" value="UniProtKB-KW"/>
</dbReference>
<accession>A0A336M4T1</accession>
<evidence type="ECO:0000256" key="7">
    <source>
        <dbReference type="ARBA" id="ARBA00022989"/>
    </source>
</evidence>
<dbReference type="PROSITE" id="PS00237">
    <property type="entry name" value="G_PROTEIN_RECEP_F1_1"/>
    <property type="match status" value="1"/>
</dbReference>
<evidence type="ECO:0000256" key="1">
    <source>
        <dbReference type="ARBA" id="ARBA00002881"/>
    </source>
</evidence>
<gene>
    <name evidence="19" type="primary">CSON011810</name>
</gene>
<dbReference type="InterPro" id="IPR001760">
    <property type="entry name" value="Opsin"/>
</dbReference>
<dbReference type="OMA" id="NSINAFW"/>
<dbReference type="PANTHER" id="PTHR24240">
    <property type="entry name" value="OPSIN"/>
    <property type="match status" value="1"/>
</dbReference>
<proteinExistence type="inferred from homology"/>
<comment type="subcellular location">
    <subcellularLocation>
        <location evidence="2 16">Membrane</location>
        <topology evidence="2 16">Multi-pass membrane protein</topology>
    </subcellularLocation>
</comment>
<dbReference type="InterPro" id="IPR027430">
    <property type="entry name" value="Retinal_BS"/>
</dbReference>
<keyword evidence="8 16" id="KW-0157">Chromophore</keyword>
<keyword evidence="4 16" id="KW-0716">Sensory transduction</keyword>
<evidence type="ECO:0000256" key="14">
    <source>
        <dbReference type="ARBA" id="ARBA00023224"/>
    </source>
</evidence>
<dbReference type="EMBL" id="UFQT01000528">
    <property type="protein sequence ID" value="SSX25010.1"/>
    <property type="molecule type" value="Genomic_DNA"/>
</dbReference>
<dbReference type="PROSITE" id="PS00238">
    <property type="entry name" value="OPSIN"/>
    <property type="match status" value="1"/>
</dbReference>